<evidence type="ECO:0000259" key="3">
    <source>
        <dbReference type="Pfam" id="PF02397"/>
    </source>
</evidence>
<dbReference type="OrthoDB" id="9808602at2"/>
<dbReference type="PANTHER" id="PTHR30576:SF20">
    <property type="entry name" value="QUINOVOSAMINEPHOSPHOTRANSFERAE-RELATED"/>
    <property type="match status" value="1"/>
</dbReference>
<evidence type="ECO:0000313" key="5">
    <source>
        <dbReference type="Proteomes" id="UP000244937"/>
    </source>
</evidence>
<dbReference type="Pfam" id="PF02397">
    <property type="entry name" value="Bac_transf"/>
    <property type="match status" value="1"/>
</dbReference>
<dbReference type="InterPro" id="IPR003362">
    <property type="entry name" value="Bact_transf"/>
</dbReference>
<keyword evidence="2" id="KW-0812">Transmembrane</keyword>
<protein>
    <submittedName>
        <fullName evidence="4">Glycosyl transferase</fullName>
    </submittedName>
</protein>
<organism evidence="4 5">
    <name type="scientific">Flavobacterium pallidum</name>
    <dbReference type="NCBI Taxonomy" id="2172098"/>
    <lineage>
        <taxon>Bacteria</taxon>
        <taxon>Pseudomonadati</taxon>
        <taxon>Bacteroidota</taxon>
        <taxon>Flavobacteriia</taxon>
        <taxon>Flavobacteriales</taxon>
        <taxon>Flavobacteriaceae</taxon>
        <taxon>Flavobacterium</taxon>
    </lineage>
</organism>
<dbReference type="AlphaFoldDB" id="A0A2S1SDH9"/>
<dbReference type="EMBL" id="CP029187">
    <property type="protein sequence ID" value="AWI24439.1"/>
    <property type="molecule type" value="Genomic_DNA"/>
</dbReference>
<keyword evidence="5" id="KW-1185">Reference proteome</keyword>
<keyword evidence="4" id="KW-0808">Transferase</keyword>
<evidence type="ECO:0000313" key="4">
    <source>
        <dbReference type="EMBL" id="AWI24439.1"/>
    </source>
</evidence>
<dbReference type="KEGG" id="fpal:HYN49_00220"/>
<evidence type="ECO:0000256" key="2">
    <source>
        <dbReference type="SAM" id="Phobius"/>
    </source>
</evidence>
<accession>A0A2S1SDH9</accession>
<feature type="transmembrane region" description="Helical" evidence="2">
    <location>
        <begin position="12"/>
        <end position="39"/>
    </location>
</feature>
<feature type="domain" description="Bacterial sugar transferase" evidence="3">
    <location>
        <begin position="4"/>
        <end position="162"/>
    </location>
</feature>
<comment type="similarity">
    <text evidence="1">Belongs to the bacterial sugar transferase family.</text>
</comment>
<evidence type="ECO:0000256" key="1">
    <source>
        <dbReference type="ARBA" id="ARBA00006464"/>
    </source>
</evidence>
<reference evidence="4 5" key="1">
    <citation type="submission" date="2018-05" db="EMBL/GenBank/DDBJ databases">
        <title>Genome sequencing of Flavobacterium sp. HYN0049.</title>
        <authorList>
            <person name="Yi H."/>
            <person name="Baek C."/>
        </authorList>
    </citation>
    <scope>NUCLEOTIDE SEQUENCE [LARGE SCALE GENOMIC DNA]</scope>
    <source>
        <strain evidence="4 5">HYN0049</strain>
    </source>
</reference>
<dbReference type="GO" id="GO:0016780">
    <property type="term" value="F:phosphotransferase activity, for other substituted phosphate groups"/>
    <property type="evidence" value="ECO:0007669"/>
    <property type="project" value="TreeGrafter"/>
</dbReference>
<dbReference type="PANTHER" id="PTHR30576">
    <property type="entry name" value="COLANIC BIOSYNTHESIS UDP-GLUCOSE LIPID CARRIER TRANSFERASE"/>
    <property type="match status" value="1"/>
</dbReference>
<name>A0A2S1SDH9_9FLAO</name>
<keyword evidence="2" id="KW-1133">Transmembrane helix</keyword>
<keyword evidence="2" id="KW-0472">Membrane</keyword>
<dbReference type="Proteomes" id="UP000244937">
    <property type="component" value="Chromosome"/>
</dbReference>
<sequence length="198" mass="22920">MLIRFFDIVISTVAAIILLPFLLILAIIMIAGQGFPVVFSQVRSGKDFRPFRIYKLRTMKKSSEDELGLTKGLHDERITAIGFILRKYKIDELPQLFNIILGQMSVVGSRPQVPFYAEKFRNYYQKILILKPGLLSPSAIKFSNEEELLDKVDDPVKYYEETLVPVKCEMDIDLVTGFDLKKYFTVLFSYFKKIIFRA</sequence>
<gene>
    <name evidence="4" type="ORF">HYN49_00220</name>
</gene>
<proteinExistence type="inferred from homology"/>
<dbReference type="RefSeq" id="WP_108902248.1">
    <property type="nucleotide sequence ID" value="NZ_CP029187.1"/>
</dbReference>